<feature type="chain" id="PRO_5026708102" evidence="1">
    <location>
        <begin position="19"/>
        <end position="152"/>
    </location>
</feature>
<feature type="domain" description="SCP" evidence="2">
    <location>
        <begin position="33"/>
        <end position="148"/>
    </location>
</feature>
<name>A0A6M1TYR4_9RHOB</name>
<dbReference type="EMBL" id="JAALFE010000023">
    <property type="protein sequence ID" value="NGQ92777.1"/>
    <property type="molecule type" value="Genomic_DNA"/>
</dbReference>
<dbReference type="Pfam" id="PF00188">
    <property type="entry name" value="CAP"/>
    <property type="match status" value="1"/>
</dbReference>
<gene>
    <name evidence="3" type="ORF">G5V65_17945</name>
</gene>
<dbReference type="PANTHER" id="PTHR31157:SF1">
    <property type="entry name" value="SCP DOMAIN-CONTAINING PROTEIN"/>
    <property type="match status" value="1"/>
</dbReference>
<dbReference type="Proteomes" id="UP000474758">
    <property type="component" value="Unassembled WGS sequence"/>
</dbReference>
<feature type="signal peptide" evidence="1">
    <location>
        <begin position="1"/>
        <end position="18"/>
    </location>
</feature>
<keyword evidence="1" id="KW-0732">Signal</keyword>
<dbReference type="SUPFAM" id="SSF55797">
    <property type="entry name" value="PR-1-like"/>
    <property type="match status" value="1"/>
</dbReference>
<evidence type="ECO:0000313" key="3">
    <source>
        <dbReference type="EMBL" id="NGQ92777.1"/>
    </source>
</evidence>
<evidence type="ECO:0000256" key="1">
    <source>
        <dbReference type="SAM" id="SignalP"/>
    </source>
</evidence>
<dbReference type="InterPro" id="IPR035940">
    <property type="entry name" value="CAP_sf"/>
</dbReference>
<dbReference type="Gene3D" id="3.40.33.10">
    <property type="entry name" value="CAP"/>
    <property type="match status" value="1"/>
</dbReference>
<keyword evidence="4" id="KW-1185">Reference proteome</keyword>
<accession>A0A6M1TYR4</accession>
<dbReference type="AlphaFoldDB" id="A0A6M1TYR4"/>
<evidence type="ECO:0000259" key="2">
    <source>
        <dbReference type="Pfam" id="PF00188"/>
    </source>
</evidence>
<dbReference type="CDD" id="cd05379">
    <property type="entry name" value="CAP_bacterial"/>
    <property type="match status" value="1"/>
</dbReference>
<dbReference type="PANTHER" id="PTHR31157">
    <property type="entry name" value="SCP DOMAIN-CONTAINING PROTEIN"/>
    <property type="match status" value="1"/>
</dbReference>
<evidence type="ECO:0000313" key="4">
    <source>
        <dbReference type="Proteomes" id="UP000474758"/>
    </source>
</evidence>
<dbReference type="InterPro" id="IPR014044">
    <property type="entry name" value="CAP_dom"/>
</dbReference>
<proteinExistence type="predicted"/>
<organism evidence="3 4">
    <name type="scientific">Paragemmobacter kunshanensis</name>
    <dbReference type="NCBI Taxonomy" id="2583234"/>
    <lineage>
        <taxon>Bacteria</taxon>
        <taxon>Pseudomonadati</taxon>
        <taxon>Pseudomonadota</taxon>
        <taxon>Alphaproteobacteria</taxon>
        <taxon>Rhodobacterales</taxon>
        <taxon>Paracoccaceae</taxon>
        <taxon>Paragemmobacter</taxon>
    </lineage>
</organism>
<protein>
    <submittedName>
        <fullName evidence="3">CAP domain-containing protein</fullName>
    </submittedName>
</protein>
<comment type="caution">
    <text evidence="3">The sequence shown here is derived from an EMBL/GenBank/DDBJ whole genome shotgun (WGS) entry which is preliminary data.</text>
</comment>
<sequence>MLRHAALCLALAATPAAACTLPANAKALAAETLAAINAERQANRLSPLTADPRLTRAAQDHACDSATRNRMGHDGSDGSDLGDRAARAGYDYREIAENVAQGYPSPATVTQGWMESRGHRRNLLMRNAKDAGIGIAIGRGGDLHWVLNLGRN</sequence>
<reference evidence="3 4" key="1">
    <citation type="submission" date="2020-02" db="EMBL/GenBank/DDBJ databases">
        <title>Rhodobacter translucens sp. nov., a novel bacterium isolated from activated sludge.</title>
        <authorList>
            <person name="Liu J."/>
        </authorList>
    </citation>
    <scope>NUCLEOTIDE SEQUENCE [LARGE SCALE GENOMIC DNA]</scope>
    <source>
        <strain evidence="3 4">HX-7-19</strain>
    </source>
</reference>
<dbReference type="RefSeq" id="WP_165052879.1">
    <property type="nucleotide sequence ID" value="NZ_JAALFE010000023.1"/>
</dbReference>